<proteinExistence type="predicted"/>
<organism evidence="2 3">
    <name type="scientific">Tumebacillus lacus</name>
    <dbReference type="NCBI Taxonomy" id="2995335"/>
    <lineage>
        <taxon>Bacteria</taxon>
        <taxon>Bacillati</taxon>
        <taxon>Bacillota</taxon>
        <taxon>Bacilli</taxon>
        <taxon>Bacillales</taxon>
        <taxon>Alicyclobacillaceae</taxon>
        <taxon>Tumebacillus</taxon>
    </lineage>
</organism>
<dbReference type="Proteomes" id="UP001208017">
    <property type="component" value="Unassembled WGS sequence"/>
</dbReference>
<name>A0ABT3X412_9BACL</name>
<dbReference type="EMBL" id="JAPMLT010000012">
    <property type="protein sequence ID" value="MCX7571634.1"/>
    <property type="molecule type" value="Genomic_DNA"/>
</dbReference>
<feature type="chain" id="PRO_5045682005" description="Phosphatase" evidence="1">
    <location>
        <begin position="23"/>
        <end position="53"/>
    </location>
</feature>
<feature type="signal peptide" evidence="1">
    <location>
        <begin position="1"/>
        <end position="22"/>
    </location>
</feature>
<protein>
    <recommendedName>
        <fullName evidence="4">Phosphatase</fullName>
    </recommendedName>
</protein>
<evidence type="ECO:0000313" key="3">
    <source>
        <dbReference type="Proteomes" id="UP001208017"/>
    </source>
</evidence>
<comment type="caution">
    <text evidence="2">The sequence shown here is derived from an EMBL/GenBank/DDBJ whole genome shotgun (WGS) entry which is preliminary data.</text>
</comment>
<evidence type="ECO:0008006" key="4">
    <source>
        <dbReference type="Google" id="ProtNLM"/>
    </source>
</evidence>
<evidence type="ECO:0000313" key="2">
    <source>
        <dbReference type="EMBL" id="MCX7571634.1"/>
    </source>
</evidence>
<gene>
    <name evidence="2" type="ORF">OS242_16960</name>
</gene>
<reference evidence="2 3" key="1">
    <citation type="submission" date="2022-11" db="EMBL/GenBank/DDBJ databases">
        <title>Study of microbial diversity in lake waters.</title>
        <authorList>
            <person name="Zhang J."/>
        </authorList>
    </citation>
    <scope>NUCLEOTIDE SEQUENCE [LARGE SCALE GENOMIC DNA]</scope>
    <source>
        <strain evidence="2 3">DT12</strain>
    </source>
</reference>
<keyword evidence="3" id="KW-1185">Reference proteome</keyword>
<evidence type="ECO:0000256" key="1">
    <source>
        <dbReference type="SAM" id="SignalP"/>
    </source>
</evidence>
<sequence length="53" mass="5666">MKKYLVICAVVFGMGLAALNVASNNAQYVPPNPFSSSDYEIAEYVPPNLVMAG</sequence>
<dbReference type="RefSeq" id="WP_267152885.1">
    <property type="nucleotide sequence ID" value="NZ_JAPMLT010000012.1"/>
</dbReference>
<accession>A0ABT3X412</accession>
<keyword evidence="1" id="KW-0732">Signal</keyword>